<dbReference type="Proteomes" id="UP001174909">
    <property type="component" value="Unassembled WGS sequence"/>
</dbReference>
<feature type="chain" id="PRO_5041415357" evidence="1">
    <location>
        <begin position="21"/>
        <end position="97"/>
    </location>
</feature>
<keyword evidence="1" id="KW-0732">Signal</keyword>
<keyword evidence="3" id="KW-1185">Reference proteome</keyword>
<proteinExistence type="predicted"/>
<reference evidence="2" key="1">
    <citation type="submission" date="2023-03" db="EMBL/GenBank/DDBJ databases">
        <authorList>
            <person name="Steffen K."/>
            <person name="Cardenas P."/>
        </authorList>
    </citation>
    <scope>NUCLEOTIDE SEQUENCE</scope>
</reference>
<gene>
    <name evidence="2" type="ORF">GBAR_LOCUS2873</name>
</gene>
<evidence type="ECO:0000313" key="2">
    <source>
        <dbReference type="EMBL" id="CAI8000232.1"/>
    </source>
</evidence>
<feature type="non-terminal residue" evidence="2">
    <location>
        <position position="97"/>
    </location>
</feature>
<accession>A0AA35R1W8</accession>
<dbReference type="EMBL" id="CASHTH010000394">
    <property type="protein sequence ID" value="CAI8000232.1"/>
    <property type="molecule type" value="Genomic_DNA"/>
</dbReference>
<protein>
    <submittedName>
        <fullName evidence="2">Uncharacterized protein</fullName>
    </submittedName>
</protein>
<name>A0AA35R1W8_GEOBA</name>
<comment type="caution">
    <text evidence="2">The sequence shown here is derived from an EMBL/GenBank/DDBJ whole genome shotgun (WGS) entry which is preliminary data.</text>
</comment>
<feature type="signal peptide" evidence="1">
    <location>
        <begin position="1"/>
        <end position="20"/>
    </location>
</feature>
<dbReference type="AlphaFoldDB" id="A0AA35R1W8"/>
<evidence type="ECO:0000256" key="1">
    <source>
        <dbReference type="SAM" id="SignalP"/>
    </source>
</evidence>
<evidence type="ECO:0000313" key="3">
    <source>
        <dbReference type="Proteomes" id="UP001174909"/>
    </source>
</evidence>
<sequence>MKSLIIITVLKATFSAVAVAVFLLPSPAHMAPSVHKRQVGPSASNTSVEAYNGLTVTLIYTETRPEFSSSMDNRDQSSVANSMCDLLAYHDTLATPP</sequence>
<organism evidence="2 3">
    <name type="scientific">Geodia barretti</name>
    <name type="common">Barrett's horny sponge</name>
    <dbReference type="NCBI Taxonomy" id="519541"/>
    <lineage>
        <taxon>Eukaryota</taxon>
        <taxon>Metazoa</taxon>
        <taxon>Porifera</taxon>
        <taxon>Demospongiae</taxon>
        <taxon>Heteroscleromorpha</taxon>
        <taxon>Tetractinellida</taxon>
        <taxon>Astrophorina</taxon>
        <taxon>Geodiidae</taxon>
        <taxon>Geodia</taxon>
    </lineage>
</organism>